<gene>
    <name evidence="1" type="ORF">SAMN05660742_11151</name>
</gene>
<dbReference type="Proteomes" id="UP000199662">
    <property type="component" value="Unassembled WGS sequence"/>
</dbReference>
<evidence type="ECO:0000313" key="2">
    <source>
        <dbReference type="Proteomes" id="UP000199662"/>
    </source>
</evidence>
<keyword evidence="2" id="KW-1185">Reference proteome</keyword>
<evidence type="ECO:0000313" key="1">
    <source>
        <dbReference type="EMBL" id="SEJ59369.1"/>
    </source>
</evidence>
<organism evidence="1 2">
    <name type="scientific">Propionispira arboris</name>
    <dbReference type="NCBI Taxonomy" id="84035"/>
    <lineage>
        <taxon>Bacteria</taxon>
        <taxon>Bacillati</taxon>
        <taxon>Bacillota</taxon>
        <taxon>Negativicutes</taxon>
        <taxon>Selenomonadales</taxon>
        <taxon>Selenomonadaceae</taxon>
        <taxon>Propionispira</taxon>
    </lineage>
</organism>
<accession>A0A1H7A0Z1</accession>
<proteinExistence type="predicted"/>
<dbReference type="EMBL" id="FNZK01000011">
    <property type="protein sequence ID" value="SEJ59369.1"/>
    <property type="molecule type" value="Genomic_DNA"/>
</dbReference>
<dbReference type="AlphaFoldDB" id="A0A1H7A0Z1"/>
<sequence>MKSIVQVTTTSLSIQAKKGVSTVTHSRKDIPQAALKRIQE</sequence>
<protein>
    <submittedName>
        <fullName evidence="1">Uncharacterized protein</fullName>
    </submittedName>
</protein>
<name>A0A1H7A0Z1_9FIRM</name>
<reference evidence="2" key="1">
    <citation type="submission" date="2016-10" db="EMBL/GenBank/DDBJ databases">
        <authorList>
            <person name="Varghese N."/>
            <person name="Submissions S."/>
        </authorList>
    </citation>
    <scope>NUCLEOTIDE SEQUENCE [LARGE SCALE GENOMIC DNA]</scope>
    <source>
        <strain evidence="2">DSM 2179</strain>
    </source>
</reference>